<comment type="cofactor">
    <cofactor evidence="1">
        <name>Zn(2+)</name>
        <dbReference type="ChEBI" id="CHEBI:29105"/>
    </cofactor>
</comment>
<dbReference type="NCBIfam" id="TIGR00614">
    <property type="entry name" value="recQ_fam"/>
    <property type="match status" value="1"/>
</dbReference>
<dbReference type="PANTHER" id="PTHR13710">
    <property type="entry name" value="DNA HELICASE RECQ FAMILY MEMBER"/>
    <property type="match status" value="1"/>
</dbReference>
<evidence type="ECO:0000256" key="14">
    <source>
        <dbReference type="ARBA" id="ARBA00023125"/>
    </source>
</evidence>
<evidence type="ECO:0000313" key="29">
    <source>
        <dbReference type="Ensembl" id="ENSCHIP00010027564.1"/>
    </source>
</evidence>
<dbReference type="AlphaFoldDB" id="A0A8C2RFM2"/>
<evidence type="ECO:0000256" key="10">
    <source>
        <dbReference type="ARBA" id="ARBA00022801"/>
    </source>
</evidence>
<dbReference type="GO" id="GO:0016787">
    <property type="term" value="F:hydrolase activity"/>
    <property type="evidence" value="ECO:0007669"/>
    <property type="project" value="UniProtKB-KW"/>
</dbReference>
<evidence type="ECO:0000256" key="23">
    <source>
        <dbReference type="ARBA" id="ARBA00076757"/>
    </source>
</evidence>
<dbReference type="CDD" id="cd18794">
    <property type="entry name" value="SF2_C_RecQ"/>
    <property type="match status" value="1"/>
</dbReference>
<dbReference type="InterPro" id="IPR010716">
    <property type="entry name" value="RECQ5"/>
</dbReference>
<dbReference type="GO" id="GO:0005694">
    <property type="term" value="C:chromosome"/>
    <property type="evidence" value="ECO:0007669"/>
    <property type="project" value="TreeGrafter"/>
</dbReference>
<reference evidence="29" key="1">
    <citation type="submission" date="2019-03" db="EMBL/GenBank/DDBJ databases">
        <title>Genome sequencing and reference-guided assembly of Black Bengal Goat (Capra hircus).</title>
        <authorList>
            <person name="Siddiki A.Z."/>
            <person name="Baten A."/>
            <person name="Billah M."/>
            <person name="Alam M.A.U."/>
            <person name="Shawrob K.S.M."/>
            <person name="Saha S."/>
            <person name="Chowdhury M."/>
            <person name="Rahman A.H."/>
            <person name="Stear M."/>
            <person name="Miah G."/>
            <person name="Das G.B."/>
            <person name="Hossain M.M."/>
            <person name="Kumkum M."/>
            <person name="Islam M.S."/>
            <person name="Mollah A.M."/>
            <person name="Ahsan A."/>
            <person name="Tusar F."/>
            <person name="Khan M.K.I."/>
        </authorList>
    </citation>
    <scope>NUCLEOTIDE SEQUENCE [LARGE SCALE GENOMIC DNA]</scope>
</reference>
<feature type="compositionally biased region" description="Polar residues" evidence="26">
    <location>
        <begin position="954"/>
        <end position="970"/>
    </location>
</feature>
<keyword evidence="12" id="KW-0862">Zinc</keyword>
<protein>
    <recommendedName>
        <fullName evidence="22">ATP-dependent DNA helicase Q5</fullName>
        <ecNumber evidence="20">5.6.2.4</ecNumber>
    </recommendedName>
    <alternativeName>
        <fullName evidence="23">DNA 3'-5' helicase RecQ5</fullName>
    </alternativeName>
    <alternativeName>
        <fullName evidence="24">DNA helicase, RecQ-like type 5</fullName>
    </alternativeName>
    <alternativeName>
        <fullName evidence="25">RecQ protein-like 5</fullName>
    </alternativeName>
</protein>
<feature type="domain" description="Helicase ATP-binding" evidence="27">
    <location>
        <begin position="38"/>
        <end position="212"/>
    </location>
</feature>
<dbReference type="GO" id="GO:0009378">
    <property type="term" value="F:four-way junction helicase activity"/>
    <property type="evidence" value="ECO:0007669"/>
    <property type="project" value="TreeGrafter"/>
</dbReference>
<dbReference type="SUPFAM" id="SSF52540">
    <property type="entry name" value="P-loop containing nucleoside triphosphate hydrolases"/>
    <property type="match status" value="1"/>
</dbReference>
<keyword evidence="15" id="KW-0234">DNA repair</keyword>
<dbReference type="InterPro" id="IPR001650">
    <property type="entry name" value="Helicase_C-like"/>
</dbReference>
<keyword evidence="5" id="KW-0132">Cell division</keyword>
<evidence type="ECO:0000256" key="18">
    <source>
        <dbReference type="ARBA" id="ARBA00023306"/>
    </source>
</evidence>
<keyword evidence="7" id="KW-0479">Metal-binding</keyword>
<dbReference type="GO" id="GO:0006260">
    <property type="term" value="P:DNA replication"/>
    <property type="evidence" value="ECO:0007669"/>
    <property type="project" value="UniProtKB-KW"/>
</dbReference>
<dbReference type="PANTHER" id="PTHR13710:SF152">
    <property type="entry name" value="ATP-DEPENDENT DNA HELICASE Q5"/>
    <property type="match status" value="1"/>
</dbReference>
<dbReference type="Gene3D" id="3.40.50.300">
    <property type="entry name" value="P-loop containing nucleotide triphosphate hydrolases"/>
    <property type="match status" value="2"/>
</dbReference>
<evidence type="ECO:0000256" key="19">
    <source>
        <dbReference type="ARBA" id="ARBA00034617"/>
    </source>
</evidence>
<dbReference type="PROSITE" id="PS51192">
    <property type="entry name" value="HELICASE_ATP_BIND_1"/>
    <property type="match status" value="1"/>
</dbReference>
<dbReference type="CDD" id="cd18014">
    <property type="entry name" value="DEXHc_RecQ5"/>
    <property type="match status" value="1"/>
</dbReference>
<dbReference type="PROSITE" id="PS00690">
    <property type="entry name" value="DEAH_ATP_HELICASE"/>
    <property type="match status" value="1"/>
</dbReference>
<comment type="catalytic activity">
    <reaction evidence="21">
        <text>ATP + H2O = ADP + phosphate + H(+)</text>
        <dbReference type="Rhea" id="RHEA:13065"/>
        <dbReference type="ChEBI" id="CHEBI:15377"/>
        <dbReference type="ChEBI" id="CHEBI:15378"/>
        <dbReference type="ChEBI" id="CHEBI:30616"/>
        <dbReference type="ChEBI" id="CHEBI:43474"/>
        <dbReference type="ChEBI" id="CHEBI:456216"/>
    </reaction>
</comment>
<keyword evidence="14" id="KW-0238">DNA-binding</keyword>
<reference evidence="29" key="2">
    <citation type="submission" date="2025-08" db="UniProtKB">
        <authorList>
            <consortium name="Ensembl"/>
        </authorList>
    </citation>
    <scope>IDENTIFICATION</scope>
</reference>
<dbReference type="FunFam" id="3.40.50.300:FF:000444">
    <property type="entry name" value="ATP-dependent DNA helicase"/>
    <property type="match status" value="1"/>
</dbReference>
<evidence type="ECO:0000256" key="3">
    <source>
        <dbReference type="ARBA" id="ARBA00005446"/>
    </source>
</evidence>
<evidence type="ECO:0000256" key="11">
    <source>
        <dbReference type="ARBA" id="ARBA00022806"/>
    </source>
</evidence>
<keyword evidence="10" id="KW-0378">Hydrolase</keyword>
<dbReference type="Pfam" id="PF06959">
    <property type="entry name" value="RecQ5"/>
    <property type="match status" value="1"/>
</dbReference>
<dbReference type="Gene3D" id="6.10.250.3140">
    <property type="match status" value="1"/>
</dbReference>
<dbReference type="Pfam" id="PF00270">
    <property type="entry name" value="DEAD"/>
    <property type="match status" value="1"/>
</dbReference>
<dbReference type="GO" id="GO:0051301">
    <property type="term" value="P:cell division"/>
    <property type="evidence" value="ECO:0007669"/>
    <property type="project" value="UniProtKB-KW"/>
</dbReference>
<dbReference type="Pfam" id="PF16124">
    <property type="entry name" value="RecQ_Zn_bind"/>
    <property type="match status" value="1"/>
</dbReference>
<accession>A0A8C2RFM2</accession>
<dbReference type="GO" id="GO:0005737">
    <property type="term" value="C:cytoplasm"/>
    <property type="evidence" value="ECO:0007669"/>
    <property type="project" value="TreeGrafter"/>
</dbReference>
<evidence type="ECO:0000259" key="27">
    <source>
        <dbReference type="PROSITE" id="PS51192"/>
    </source>
</evidence>
<dbReference type="FunFam" id="3.40.50.300:FF:000614">
    <property type="entry name" value="ATP-dependent DNA helicase"/>
    <property type="match status" value="1"/>
</dbReference>
<keyword evidence="13" id="KW-0067">ATP-binding</keyword>
<dbReference type="InterPro" id="IPR014001">
    <property type="entry name" value="Helicase_ATP-bd"/>
</dbReference>
<evidence type="ECO:0000256" key="26">
    <source>
        <dbReference type="SAM" id="MobiDB-lite"/>
    </source>
</evidence>
<dbReference type="GO" id="GO:0003677">
    <property type="term" value="F:DNA binding"/>
    <property type="evidence" value="ECO:0007669"/>
    <property type="project" value="UniProtKB-KW"/>
</dbReference>
<keyword evidence="16" id="KW-0413">Isomerase</keyword>
<evidence type="ECO:0000256" key="2">
    <source>
        <dbReference type="ARBA" id="ARBA00004642"/>
    </source>
</evidence>
<dbReference type="InterPro" id="IPR011545">
    <property type="entry name" value="DEAD/DEAH_box_helicase_dom"/>
</dbReference>
<name>A0A8C2RFM2_CAPHI</name>
<evidence type="ECO:0000256" key="1">
    <source>
        <dbReference type="ARBA" id="ARBA00001947"/>
    </source>
</evidence>
<evidence type="ECO:0000259" key="28">
    <source>
        <dbReference type="PROSITE" id="PS51194"/>
    </source>
</evidence>
<dbReference type="PROSITE" id="PS51194">
    <property type="entry name" value="HELICASE_CTER"/>
    <property type="match status" value="1"/>
</dbReference>
<dbReference type="InterPro" id="IPR027417">
    <property type="entry name" value="P-loop_NTPase"/>
</dbReference>
<dbReference type="GO" id="GO:0005654">
    <property type="term" value="C:nucleoplasm"/>
    <property type="evidence" value="ECO:0007669"/>
    <property type="project" value="UniProtKB-SubCell"/>
</dbReference>
<keyword evidence="9" id="KW-0227">DNA damage</keyword>
<evidence type="ECO:0000256" key="9">
    <source>
        <dbReference type="ARBA" id="ARBA00022763"/>
    </source>
</evidence>
<evidence type="ECO:0000256" key="8">
    <source>
        <dbReference type="ARBA" id="ARBA00022741"/>
    </source>
</evidence>
<feature type="domain" description="Helicase C-terminal" evidence="28">
    <location>
        <begin position="240"/>
        <end position="402"/>
    </location>
</feature>
<keyword evidence="6" id="KW-0235">DNA replication</keyword>
<evidence type="ECO:0000256" key="25">
    <source>
        <dbReference type="ARBA" id="ARBA00084014"/>
    </source>
</evidence>
<keyword evidence="11" id="KW-0347">Helicase</keyword>
<dbReference type="GO" id="GO:0045934">
    <property type="term" value="P:negative regulation of nucleobase-containing compound metabolic process"/>
    <property type="evidence" value="ECO:0007669"/>
    <property type="project" value="UniProtKB-ARBA"/>
</dbReference>
<dbReference type="Gene3D" id="6.10.250.2460">
    <property type="match status" value="1"/>
</dbReference>
<evidence type="ECO:0000256" key="17">
    <source>
        <dbReference type="ARBA" id="ARBA00023242"/>
    </source>
</evidence>
<dbReference type="InterPro" id="IPR004589">
    <property type="entry name" value="DNA_helicase_ATP-dep_RecQ"/>
</dbReference>
<evidence type="ECO:0000256" key="7">
    <source>
        <dbReference type="ARBA" id="ARBA00022723"/>
    </source>
</evidence>
<dbReference type="InterPro" id="IPR002464">
    <property type="entry name" value="DNA/RNA_helicase_DEAH_CS"/>
</dbReference>
<evidence type="ECO:0000256" key="21">
    <source>
        <dbReference type="ARBA" id="ARBA00049360"/>
    </source>
</evidence>
<feature type="region of interest" description="Disordered" evidence="26">
    <location>
        <begin position="771"/>
        <end position="970"/>
    </location>
</feature>
<keyword evidence="17" id="KW-0539">Nucleus</keyword>
<evidence type="ECO:0000256" key="5">
    <source>
        <dbReference type="ARBA" id="ARBA00022618"/>
    </source>
</evidence>
<evidence type="ECO:0000256" key="13">
    <source>
        <dbReference type="ARBA" id="ARBA00022840"/>
    </source>
</evidence>
<dbReference type="Ensembl" id="ENSCHIT00010038936.1">
    <property type="protein sequence ID" value="ENSCHIP00010027564.1"/>
    <property type="gene ID" value="ENSCHIG00010020355.1"/>
</dbReference>
<evidence type="ECO:0000256" key="12">
    <source>
        <dbReference type="ARBA" id="ARBA00022833"/>
    </source>
</evidence>
<feature type="compositionally biased region" description="Basic and acidic residues" evidence="26">
    <location>
        <begin position="904"/>
        <end position="916"/>
    </location>
</feature>
<feature type="region of interest" description="Disordered" evidence="26">
    <location>
        <begin position="676"/>
        <end position="749"/>
    </location>
</feature>
<dbReference type="SMART" id="SM00490">
    <property type="entry name" value="HELICc"/>
    <property type="match status" value="1"/>
</dbReference>
<organism evidence="29">
    <name type="scientific">Capra hircus</name>
    <name type="common">Goat</name>
    <dbReference type="NCBI Taxonomy" id="9925"/>
    <lineage>
        <taxon>Eukaryota</taxon>
        <taxon>Metazoa</taxon>
        <taxon>Chordata</taxon>
        <taxon>Craniata</taxon>
        <taxon>Vertebrata</taxon>
        <taxon>Euteleostomi</taxon>
        <taxon>Mammalia</taxon>
        <taxon>Eutheria</taxon>
        <taxon>Laurasiatheria</taxon>
        <taxon>Artiodactyla</taxon>
        <taxon>Ruminantia</taxon>
        <taxon>Pecora</taxon>
        <taxon>Bovidae</taxon>
        <taxon>Caprinae</taxon>
        <taxon>Capra</taxon>
    </lineage>
</organism>
<evidence type="ECO:0000256" key="20">
    <source>
        <dbReference type="ARBA" id="ARBA00034808"/>
    </source>
</evidence>
<dbReference type="SMART" id="SM00487">
    <property type="entry name" value="DEXDc"/>
    <property type="match status" value="1"/>
</dbReference>
<comment type="subcellular location">
    <subcellularLocation>
        <location evidence="2">Nucleus</location>
        <location evidence="2">Nucleoplasm</location>
    </subcellularLocation>
</comment>
<dbReference type="GO" id="GO:0005524">
    <property type="term" value="F:ATP binding"/>
    <property type="evidence" value="ECO:0007669"/>
    <property type="project" value="UniProtKB-KW"/>
</dbReference>
<dbReference type="InterPro" id="IPR032284">
    <property type="entry name" value="RecQ_Zn-bd"/>
</dbReference>
<dbReference type="GO" id="GO:0046872">
    <property type="term" value="F:metal ion binding"/>
    <property type="evidence" value="ECO:0007669"/>
    <property type="project" value="UniProtKB-KW"/>
</dbReference>
<keyword evidence="4" id="KW-0597">Phosphoprotein</keyword>
<dbReference type="EC" id="5.6.2.4" evidence="20"/>
<comment type="similarity">
    <text evidence="3">Belongs to the helicase family. RecQ subfamily.</text>
</comment>
<keyword evidence="8" id="KW-0547">Nucleotide-binding</keyword>
<evidence type="ECO:0000256" key="22">
    <source>
        <dbReference type="ARBA" id="ARBA00074289"/>
    </source>
</evidence>
<sequence>MSSHPSSPFDPERRVRSMLKKVFGFDSFKTPLQERAIMAVVKGDKDVFVCMPTGAGKSLCYQLPALLAKGITIVVSPLIALIQDQVDHLLALKVRVSSLNSKLSVQERKELLSDLEQEKPQTKLLYITPEMAASTSFQPTLNSLVSRQLLSYLVVDEAHCVSQWGHDFRPDYLRLGALRSRLADAPCVALTATATPQVREDVFAALHLKQPVAIFKTPCFRANLFYDVQFKELLPDPYGNLRDFCLKALGQKADKGLSGGGIIYCRTREACEQLAIELSYRGVNAKAYHAGLKAPERTLVQNEWMEEKVPVIVATISFGMGVDKANVRFVAHWNIAKSMAGYYQESGRAGRDGKPSWCRLYYSRSDRDQVSFLIRKEVAKLQEKRGNKASDKAAVLAFDALVAFCEESGCRHAAIAKYFGDLPPACTKGCDCCQNPAGVRKQLDALEQRSSWNKTCIGPSQGNGYDPELYEGGRRGYGGFSRYDEGSGGSGDEGRDEAQKREWNLFYQKQMRLRKGKDPKTEEFIPPDEDCPLREAASRKIPRLTVKAREHCLGLLEEALSSNHQAAGSADGLDLQAKAVELEHETFRSAKVANLYKASVLKKVAEIHRASKEGQLYCVGGSTSSCSAQAEPPEPTKHDILPASQVYSLKPKRVGAGFPKGSCLFQTATELMEKTWVPEQEPRPEQGGEQGGEQGAPSQPCDRQGTECAEPLPGLRGEAPRSDAVCRGPSPEEERGPARGSPTAKVRVNKKQQLLAAAALKDSQNITRFFCRRTKSPPPLTAALGADSTSPSRDGVWRSLTLLEKGSGQEDGAVGRLAARPDTKECAEEGPSACPLRDQRPPEGQPSPTEEAQRGKRPRPQQVPRGTRLPCWSLLGGPETVVSTVHTPGQMGRARGSQRTQRPRLPEGRKGPRTGDPRVTLRCGPAQENAGSQAQKRPRPSAKASILAEAKGSVSASDQRPPSPQGSCQLSAPSISLKEAASVVVKCLTPFYKEGKFASKVW</sequence>
<dbReference type="GO" id="GO:0043138">
    <property type="term" value="F:3'-5' DNA helicase activity"/>
    <property type="evidence" value="ECO:0007669"/>
    <property type="project" value="UniProtKB-EC"/>
</dbReference>
<dbReference type="GO" id="GO:0000724">
    <property type="term" value="P:double-strand break repair via homologous recombination"/>
    <property type="evidence" value="ECO:0007669"/>
    <property type="project" value="TreeGrafter"/>
</dbReference>
<evidence type="ECO:0000256" key="4">
    <source>
        <dbReference type="ARBA" id="ARBA00022553"/>
    </source>
</evidence>
<evidence type="ECO:0000256" key="16">
    <source>
        <dbReference type="ARBA" id="ARBA00023235"/>
    </source>
</evidence>
<dbReference type="Pfam" id="PF00271">
    <property type="entry name" value="Helicase_C"/>
    <property type="match status" value="1"/>
</dbReference>
<dbReference type="GO" id="GO:0010605">
    <property type="term" value="P:negative regulation of macromolecule metabolic process"/>
    <property type="evidence" value="ECO:0007669"/>
    <property type="project" value="UniProtKB-ARBA"/>
</dbReference>
<comment type="catalytic activity">
    <reaction evidence="19">
        <text>Couples ATP hydrolysis with the unwinding of duplex DNA by translocating in the 3'-5' direction.</text>
        <dbReference type="EC" id="5.6.2.4"/>
    </reaction>
</comment>
<evidence type="ECO:0000256" key="6">
    <source>
        <dbReference type="ARBA" id="ARBA00022705"/>
    </source>
</evidence>
<keyword evidence="18" id="KW-0131">Cell cycle</keyword>
<evidence type="ECO:0000256" key="24">
    <source>
        <dbReference type="ARBA" id="ARBA00078243"/>
    </source>
</evidence>
<evidence type="ECO:0000256" key="15">
    <source>
        <dbReference type="ARBA" id="ARBA00023204"/>
    </source>
</evidence>
<proteinExistence type="inferred from homology"/>